<feature type="region of interest" description="Disordered" evidence="1">
    <location>
        <begin position="713"/>
        <end position="735"/>
    </location>
</feature>
<feature type="region of interest" description="Disordered" evidence="1">
    <location>
        <begin position="863"/>
        <end position="901"/>
    </location>
</feature>
<name>A0A232M6U0_9EURO</name>
<evidence type="ECO:0000256" key="1">
    <source>
        <dbReference type="SAM" id="MobiDB-lite"/>
    </source>
</evidence>
<dbReference type="EMBL" id="NPHW01002270">
    <property type="protein sequence ID" value="OXV11837.1"/>
    <property type="molecule type" value="Genomic_DNA"/>
</dbReference>
<feature type="compositionally biased region" description="Basic and acidic residues" evidence="1">
    <location>
        <begin position="463"/>
        <end position="474"/>
    </location>
</feature>
<dbReference type="AlphaFoldDB" id="A0A232M6U0"/>
<accession>A0A232M6U0</accession>
<dbReference type="OrthoDB" id="3925024at2759"/>
<dbReference type="Pfam" id="PF23749">
    <property type="entry name" value="DUF7165"/>
    <property type="match status" value="1"/>
</dbReference>
<feature type="region of interest" description="Disordered" evidence="1">
    <location>
        <begin position="456"/>
        <end position="483"/>
    </location>
</feature>
<dbReference type="SUPFAM" id="SSF82171">
    <property type="entry name" value="DPP6 N-terminal domain-like"/>
    <property type="match status" value="1"/>
</dbReference>
<dbReference type="Proteomes" id="UP000243515">
    <property type="component" value="Unassembled WGS sequence"/>
</dbReference>
<feature type="compositionally biased region" description="Pro residues" evidence="1">
    <location>
        <begin position="820"/>
        <end position="831"/>
    </location>
</feature>
<evidence type="ECO:0000259" key="2">
    <source>
        <dbReference type="Pfam" id="PF23749"/>
    </source>
</evidence>
<proteinExistence type="predicted"/>
<protein>
    <recommendedName>
        <fullName evidence="2">DUF7165 domain-containing protein</fullName>
    </recommendedName>
</protein>
<feature type="compositionally biased region" description="Polar residues" evidence="1">
    <location>
        <begin position="962"/>
        <end position="973"/>
    </location>
</feature>
<dbReference type="InterPro" id="IPR055589">
    <property type="entry name" value="DUF7165"/>
</dbReference>
<feature type="region of interest" description="Disordered" evidence="1">
    <location>
        <begin position="991"/>
        <end position="1021"/>
    </location>
</feature>
<dbReference type="Gene3D" id="2.130.10.10">
    <property type="entry name" value="YVTN repeat-like/Quinoprotein amine dehydrogenase"/>
    <property type="match status" value="1"/>
</dbReference>
<organism evidence="3 4">
    <name type="scientific">Elaphomyces granulatus</name>
    <dbReference type="NCBI Taxonomy" id="519963"/>
    <lineage>
        <taxon>Eukaryota</taxon>
        <taxon>Fungi</taxon>
        <taxon>Dikarya</taxon>
        <taxon>Ascomycota</taxon>
        <taxon>Pezizomycotina</taxon>
        <taxon>Eurotiomycetes</taxon>
        <taxon>Eurotiomycetidae</taxon>
        <taxon>Eurotiales</taxon>
        <taxon>Elaphomycetaceae</taxon>
        <taxon>Elaphomyces</taxon>
    </lineage>
</organism>
<evidence type="ECO:0000313" key="3">
    <source>
        <dbReference type="EMBL" id="OXV11837.1"/>
    </source>
</evidence>
<feature type="region of interest" description="Disordered" evidence="1">
    <location>
        <begin position="649"/>
        <end position="680"/>
    </location>
</feature>
<dbReference type="InterPro" id="IPR015943">
    <property type="entry name" value="WD40/YVTN_repeat-like_dom_sf"/>
</dbReference>
<feature type="compositionally biased region" description="Pro residues" evidence="1">
    <location>
        <begin position="886"/>
        <end position="901"/>
    </location>
</feature>
<evidence type="ECO:0000313" key="4">
    <source>
        <dbReference type="Proteomes" id="UP000243515"/>
    </source>
</evidence>
<feature type="region of interest" description="Disordered" evidence="1">
    <location>
        <begin position="1"/>
        <end position="49"/>
    </location>
</feature>
<comment type="caution">
    <text evidence="3">The sequence shown here is derived from an EMBL/GenBank/DDBJ whole genome shotgun (WGS) entry which is preliminary data.</text>
</comment>
<feature type="domain" description="DUF7165" evidence="2">
    <location>
        <begin position="149"/>
        <end position="587"/>
    </location>
</feature>
<sequence>MEQDVKPWSGRTTVRVDQPGNGVMETETPGVTASQHRGRTASPFGRLPPDVIRRTGPVGQLLANLAKGENRILYLVDANTFASLALLTRAWRRASDCPHLYAYHLSRCSLFSAARDITPLSANWEDLQDLKRRFACEVRRNVFEVFLRPRRTLIKLISISTGSSTAFPQGEAFQFSFSANGQTLLCLSSSRIVVVDLASPQATVKHELKTLRKPLAATILDDGELLAVVSSRHQVNIYQLSRDEARHIQALTLDNVPRALALSPAGTVLAVAYEGGIEVYALGENALATQRRAVRCIGVDSISFSSDGAMLLGSSADHQKTGMVTISLSCYTEMVAETDSQSQMWTTQILFPEITSDFSHVSLLPVQTEGDGGWIVGFDSQTHAFRAVKTKDSKTGSTYFVNPTTDDQQEEEPRPIAVPAAHPCGDLVALTFQGRGIWLYGLPDNYDLTQMTPNAPLGLSGSDGDRRTSIDRISDQSVGQDTDSPRVRRIINQSYALIQGHQVADIPGITAARWIAPGESVENHSAAYRLVAVAPGGVSSSSLGEEVIPVDGGRLAIFDFERSTEDGETVETTVVVGEATPKLLKEQCANLDVEVELERRRTQLHRGEAGSPRNTIVERIGSTPQTYPSTRNITQRLPVVTPIITETLTNSPSTMDEEDNNNNNNNNNILDAPYSNTQPRSRDSLYRAASAAAATRERYNPRQTRYEIEFEQQMQDNDSDGWIPPPPPYSRDADEPLPEHLRRLLVPTMTEPLRRIPGTPLSFRRSRTAQPEESAENERAQRRLSIRRINALSASPPWRRNFRDISTTESATQVGRLRRPLPPGKNPPPMGPTDVNGSSQLSITSTTTPAISTLQASQAVTRPRFPDLLTSQPLNPPSLQERMDFPLPPLPQPESNPRAPPIRPFSQLIIPQVAVHPMNTERRASEGTRGFHAPNFSRVYLGDQGTPSNRRASESPARVSRNHSPVSNRSFTVSLPDLSTDAQRSHMEILRQNVQGHPKGPQGVQRRRSRSEGTPSSMRLTPENLHAAAGRSVSADTIDRRLRQNAEGPYDWRHRIEQWNIQTIHEQKKKSRTKCLVM</sequence>
<feature type="region of interest" description="Disordered" evidence="1">
    <location>
        <begin position="922"/>
        <end position="974"/>
    </location>
</feature>
<reference evidence="3 4" key="1">
    <citation type="journal article" date="2015" name="Environ. Microbiol.">
        <title>Metagenome sequence of Elaphomyces granulatus from sporocarp tissue reveals Ascomycota ectomycorrhizal fingerprints of genome expansion and a Proteobacteria-rich microbiome.</title>
        <authorList>
            <person name="Quandt C.A."/>
            <person name="Kohler A."/>
            <person name="Hesse C.N."/>
            <person name="Sharpton T.J."/>
            <person name="Martin F."/>
            <person name="Spatafora J.W."/>
        </authorList>
    </citation>
    <scope>NUCLEOTIDE SEQUENCE [LARGE SCALE GENOMIC DNA]</scope>
    <source>
        <strain evidence="3 4">OSC145934</strain>
    </source>
</reference>
<gene>
    <name evidence="3" type="ORF">Egran_00401</name>
</gene>
<feature type="compositionally biased region" description="Polar residues" evidence="1">
    <location>
        <begin position="804"/>
        <end position="813"/>
    </location>
</feature>
<feature type="region of interest" description="Disordered" evidence="1">
    <location>
        <begin position="751"/>
        <end position="782"/>
    </location>
</feature>
<keyword evidence="4" id="KW-1185">Reference proteome</keyword>
<feature type="region of interest" description="Disordered" evidence="1">
    <location>
        <begin position="798"/>
        <end position="842"/>
    </location>
</feature>